<dbReference type="InterPro" id="IPR008928">
    <property type="entry name" value="6-hairpin_glycosidase_sf"/>
</dbReference>
<protein>
    <submittedName>
        <fullName evidence="3">Uncharacterized protein conserved in bacteria</fullName>
    </submittedName>
</protein>
<dbReference type="PANTHER" id="PTHR43465">
    <property type="entry name" value="DUF1680 DOMAIN PROTEIN (AFU_ORTHOLOGUE AFUA_1G08910)"/>
    <property type="match status" value="1"/>
</dbReference>
<dbReference type="SUPFAM" id="SSF48208">
    <property type="entry name" value="Six-hairpin glycosidases"/>
    <property type="match status" value="1"/>
</dbReference>
<dbReference type="InterPro" id="IPR012878">
    <property type="entry name" value="Beta-AFase-like_GH127_cat"/>
</dbReference>
<dbReference type="Proteomes" id="UP000255283">
    <property type="component" value="Unassembled WGS sequence"/>
</dbReference>
<accession>A0AAQ1UJW4</accession>
<dbReference type="GO" id="GO:0005975">
    <property type="term" value="P:carbohydrate metabolic process"/>
    <property type="evidence" value="ECO:0007669"/>
    <property type="project" value="InterPro"/>
</dbReference>
<evidence type="ECO:0000259" key="1">
    <source>
        <dbReference type="Pfam" id="PF07944"/>
    </source>
</evidence>
<comment type="caution">
    <text evidence="3">The sequence shown here is derived from an EMBL/GenBank/DDBJ whole genome shotgun (WGS) entry which is preliminary data.</text>
</comment>
<reference evidence="3 4" key="1">
    <citation type="submission" date="2018-06" db="EMBL/GenBank/DDBJ databases">
        <authorList>
            <consortium name="Pathogen Informatics"/>
            <person name="Doyle S."/>
        </authorList>
    </citation>
    <scope>NUCLEOTIDE SEQUENCE [LARGE SCALE GENOMIC DNA]</scope>
    <source>
        <strain evidence="3 4">NCTC13063</strain>
    </source>
</reference>
<dbReference type="AlphaFoldDB" id="A0AAQ1UJW4"/>
<organism evidence="3 4">
    <name type="scientific">Segatella buccae</name>
    <dbReference type="NCBI Taxonomy" id="28126"/>
    <lineage>
        <taxon>Bacteria</taxon>
        <taxon>Pseudomonadati</taxon>
        <taxon>Bacteroidota</taxon>
        <taxon>Bacteroidia</taxon>
        <taxon>Bacteroidales</taxon>
        <taxon>Prevotellaceae</taxon>
        <taxon>Segatella</taxon>
    </lineage>
</organism>
<dbReference type="EMBL" id="UGTJ01000001">
    <property type="protein sequence ID" value="SUB80732.1"/>
    <property type="molecule type" value="Genomic_DNA"/>
</dbReference>
<evidence type="ECO:0000259" key="2">
    <source>
        <dbReference type="Pfam" id="PF20736"/>
    </source>
</evidence>
<evidence type="ECO:0000313" key="3">
    <source>
        <dbReference type="EMBL" id="SUB80732.1"/>
    </source>
</evidence>
<dbReference type="PANTHER" id="PTHR43465:SF2">
    <property type="entry name" value="DUF1680 DOMAIN PROTEIN (AFU_ORTHOLOGUE AFUA_1G08910)"/>
    <property type="match status" value="1"/>
</dbReference>
<proteinExistence type="predicted"/>
<feature type="domain" description="Non-reducing end beta-L-arabinofuranosidase-like GH127 middle" evidence="2">
    <location>
        <begin position="191"/>
        <end position="278"/>
    </location>
</feature>
<dbReference type="InterPro" id="IPR049174">
    <property type="entry name" value="Beta-AFase-like"/>
</dbReference>
<sequence length="416" mass="47558">MVENIDRWGGWNALSRLDSVADGKLGVDKLQPYVHAHTLQMNLMGLLRLYRITGDRSLLRKAEGAWNDIAGRQMYITGGVSVAEHYEHGYVKPLSGNIIETCATMSWMQFTQMLLQITADTKYADAIERLMINHVFAAQDALTGTCRYHTPPNGIKPDGYFHGPDCCTASGHRIISLLPAFFYAERGHDFFVNQYVDSQYKGKNFRFSVSGNYPDSETVLLTVTQGGDKNLNLRIPFWCKSPEVSLNGKVLAGVKPGDYYRINRTWKVGDKIQLTFPMETHWVKRLHHVDYEIYHLKDGEIMYKEKTPQNIPYALLRGPVVYCLDMVWNPQLHNDDCELMRDIRLDISQLPEPVARPDSSILADCYKVKATYQGSPVELTFTPFANIGQWWRNVQSKPQQWAKAFSYGIWLYPQGD</sequence>
<gene>
    <name evidence="3" type="ORF">NCTC13063_02029</name>
</gene>
<feature type="domain" description="Non-reducing end beta-L-arabinofuranosidase-like GH127 catalytic" evidence="1">
    <location>
        <begin position="32"/>
        <end position="176"/>
    </location>
</feature>
<evidence type="ECO:0000313" key="4">
    <source>
        <dbReference type="Proteomes" id="UP000255283"/>
    </source>
</evidence>
<name>A0AAQ1UJW4_9BACT</name>
<dbReference type="Pfam" id="PF20736">
    <property type="entry name" value="Glyco_hydro127M"/>
    <property type="match status" value="1"/>
</dbReference>
<dbReference type="Pfam" id="PF07944">
    <property type="entry name" value="Beta-AFase-like_GH127_cat"/>
    <property type="match status" value="1"/>
</dbReference>
<dbReference type="InterPro" id="IPR049046">
    <property type="entry name" value="Beta-AFase-like_GH127_middle"/>
</dbReference>